<comment type="caution">
    <text evidence="1">The sequence shown here is derived from an EMBL/GenBank/DDBJ whole genome shotgun (WGS) entry which is preliminary data.</text>
</comment>
<proteinExistence type="predicted"/>
<protein>
    <submittedName>
        <fullName evidence="1">O-methyltransferase</fullName>
        <ecNumber evidence="1">2.1.1.-</ecNumber>
    </submittedName>
</protein>
<dbReference type="SUPFAM" id="SSF53335">
    <property type="entry name" value="S-adenosyl-L-methionine-dependent methyltransferases"/>
    <property type="match status" value="1"/>
</dbReference>
<keyword evidence="2" id="KW-1185">Reference proteome</keyword>
<accession>A0ABV6Z358</accession>
<dbReference type="Gene3D" id="3.40.50.150">
    <property type="entry name" value="Vaccinia Virus protein VP39"/>
    <property type="match status" value="1"/>
</dbReference>
<keyword evidence="1" id="KW-0489">Methyltransferase</keyword>
<dbReference type="Proteomes" id="UP001594351">
    <property type="component" value="Unassembled WGS sequence"/>
</dbReference>
<keyword evidence="1" id="KW-0808">Transferase</keyword>
<evidence type="ECO:0000313" key="1">
    <source>
        <dbReference type="EMBL" id="MFC1852881.1"/>
    </source>
</evidence>
<organism evidence="1 2">
    <name type="scientific">candidate division CSSED10-310 bacterium</name>
    <dbReference type="NCBI Taxonomy" id="2855610"/>
    <lineage>
        <taxon>Bacteria</taxon>
        <taxon>Bacteria division CSSED10-310</taxon>
    </lineage>
</organism>
<dbReference type="Pfam" id="PF13578">
    <property type="entry name" value="Methyltransf_24"/>
    <property type="match status" value="1"/>
</dbReference>
<reference evidence="1 2" key="1">
    <citation type="submission" date="2024-09" db="EMBL/GenBank/DDBJ databases">
        <title>Laminarin stimulates single cell rates of sulfate reduction while oxygen inhibits transcriptomic activity in coastal marine sediment.</title>
        <authorList>
            <person name="Lindsay M."/>
            <person name="Orcutt B."/>
            <person name="Emerson D."/>
            <person name="Stepanauskas R."/>
            <person name="D'Angelo T."/>
        </authorList>
    </citation>
    <scope>NUCLEOTIDE SEQUENCE [LARGE SCALE GENOMIC DNA]</scope>
    <source>
        <strain evidence="1">SAG AM-311-K15</strain>
    </source>
</reference>
<dbReference type="GO" id="GO:0008168">
    <property type="term" value="F:methyltransferase activity"/>
    <property type="evidence" value="ECO:0007669"/>
    <property type="project" value="UniProtKB-KW"/>
</dbReference>
<evidence type="ECO:0000313" key="2">
    <source>
        <dbReference type="Proteomes" id="UP001594351"/>
    </source>
</evidence>
<gene>
    <name evidence="1" type="ORF">ACFL27_22000</name>
</gene>
<name>A0ABV6Z358_UNCC1</name>
<dbReference type="CDD" id="cd02440">
    <property type="entry name" value="AdoMet_MTases"/>
    <property type="match status" value="1"/>
</dbReference>
<dbReference type="GO" id="GO:0032259">
    <property type="term" value="P:methylation"/>
    <property type="evidence" value="ECO:0007669"/>
    <property type="project" value="UniProtKB-KW"/>
</dbReference>
<dbReference type="EC" id="2.1.1.-" evidence="1"/>
<sequence>MAITFQASESIVRSIVNQLRKQEYVHPDAVFNHRADHDLRREITYRDEDFLYMLSKTSQEEKFIDDALECLISNHVVLEKSDYNKQAFHEFRQEIKKKFKGTWTSITPVMERLMYMLTSVHRPKRMVEFGCYWGNTLAWFIGPGISKYKQFELEKVYAVDVNAEMINKAIDNFSKIEGTDCIEFLAEDARVTIDKISEPIDFLYLEAKSDESPELYLELLQKIYPKLSPGAWVIAHDIYDKVGKSDLVNYVRWVRDKSNFQESLAFDIDNYGMELSIK</sequence>
<dbReference type="EMBL" id="JBHPBY010000382">
    <property type="protein sequence ID" value="MFC1852881.1"/>
    <property type="molecule type" value="Genomic_DNA"/>
</dbReference>
<dbReference type="InterPro" id="IPR029063">
    <property type="entry name" value="SAM-dependent_MTases_sf"/>
</dbReference>